<evidence type="ECO:0000259" key="2">
    <source>
        <dbReference type="Pfam" id="PF22725"/>
    </source>
</evidence>
<organism evidence="3 4">
    <name type="scientific">Terrimicrobium sacchariphilum</name>
    <dbReference type="NCBI Taxonomy" id="690879"/>
    <lineage>
        <taxon>Bacteria</taxon>
        <taxon>Pseudomonadati</taxon>
        <taxon>Verrucomicrobiota</taxon>
        <taxon>Terrimicrobiia</taxon>
        <taxon>Terrimicrobiales</taxon>
        <taxon>Terrimicrobiaceae</taxon>
        <taxon>Terrimicrobium</taxon>
    </lineage>
</organism>
<dbReference type="GO" id="GO:0000166">
    <property type="term" value="F:nucleotide binding"/>
    <property type="evidence" value="ECO:0007669"/>
    <property type="project" value="InterPro"/>
</dbReference>
<name>A0A146G6M5_TERSA</name>
<dbReference type="EMBL" id="BDCO01000002">
    <property type="protein sequence ID" value="GAT32587.1"/>
    <property type="molecule type" value="Genomic_DNA"/>
</dbReference>
<evidence type="ECO:0000313" key="3">
    <source>
        <dbReference type="EMBL" id="GAT32587.1"/>
    </source>
</evidence>
<protein>
    <submittedName>
        <fullName evidence="3">Predicted dehydrogenase</fullName>
    </submittedName>
</protein>
<dbReference type="Pfam" id="PF01408">
    <property type="entry name" value="GFO_IDH_MocA"/>
    <property type="match status" value="1"/>
</dbReference>
<dbReference type="Gene3D" id="3.30.360.10">
    <property type="entry name" value="Dihydrodipicolinate Reductase, domain 2"/>
    <property type="match status" value="1"/>
</dbReference>
<dbReference type="STRING" id="690879.TSACC_2986"/>
<feature type="domain" description="Gfo/Idh/MocA-like oxidoreductase N-terminal" evidence="1">
    <location>
        <begin position="1"/>
        <end position="126"/>
    </location>
</feature>
<dbReference type="InterPro" id="IPR036291">
    <property type="entry name" value="NAD(P)-bd_dom_sf"/>
</dbReference>
<dbReference type="Gene3D" id="3.40.50.720">
    <property type="entry name" value="NAD(P)-binding Rossmann-like Domain"/>
    <property type="match status" value="1"/>
</dbReference>
<gene>
    <name evidence="3" type="ORF">TSACC_2986</name>
</gene>
<dbReference type="InParanoid" id="A0A146G6M5"/>
<dbReference type="InterPro" id="IPR052515">
    <property type="entry name" value="Gfo/Idh/MocA_Oxidoreductase"/>
</dbReference>
<proteinExistence type="predicted"/>
<dbReference type="InterPro" id="IPR055170">
    <property type="entry name" value="GFO_IDH_MocA-like_dom"/>
</dbReference>
<dbReference type="Pfam" id="PF22725">
    <property type="entry name" value="GFO_IDH_MocA_C3"/>
    <property type="match status" value="1"/>
</dbReference>
<feature type="domain" description="GFO/IDH/MocA-like oxidoreductase" evidence="2">
    <location>
        <begin position="134"/>
        <end position="257"/>
    </location>
</feature>
<dbReference type="AlphaFoldDB" id="A0A146G6M5"/>
<dbReference type="PANTHER" id="PTHR43249:SF1">
    <property type="entry name" value="D-GLUCOSIDE 3-DEHYDROGENASE"/>
    <property type="match status" value="1"/>
</dbReference>
<dbReference type="PANTHER" id="PTHR43249">
    <property type="entry name" value="UDP-N-ACETYL-2-AMINO-2-DEOXY-D-GLUCURONATE OXIDASE"/>
    <property type="match status" value="1"/>
</dbReference>
<dbReference type="SUPFAM" id="SSF51735">
    <property type="entry name" value="NAD(P)-binding Rossmann-fold domains"/>
    <property type="match status" value="1"/>
</dbReference>
<reference evidence="4" key="1">
    <citation type="journal article" date="2017" name="Genome Announc.">
        <title>Draft Genome Sequence of Terrimicrobium sacchariphilum NM-5T, a Facultative Anaerobic Soil Bacterium of the Class Spartobacteria.</title>
        <authorList>
            <person name="Qiu Y.L."/>
            <person name="Tourlousse D.M."/>
            <person name="Matsuura N."/>
            <person name="Ohashi A."/>
            <person name="Sekiguchi Y."/>
        </authorList>
    </citation>
    <scope>NUCLEOTIDE SEQUENCE [LARGE SCALE GENOMIC DNA]</scope>
    <source>
        <strain evidence="4">NM-5</strain>
    </source>
</reference>
<dbReference type="SUPFAM" id="SSF55347">
    <property type="entry name" value="Glyceraldehyde-3-phosphate dehydrogenase-like, C-terminal domain"/>
    <property type="match status" value="1"/>
</dbReference>
<evidence type="ECO:0000313" key="4">
    <source>
        <dbReference type="Proteomes" id="UP000076023"/>
    </source>
</evidence>
<evidence type="ECO:0000259" key="1">
    <source>
        <dbReference type="Pfam" id="PF01408"/>
    </source>
</evidence>
<comment type="caution">
    <text evidence="3">The sequence shown here is derived from an EMBL/GenBank/DDBJ whole genome shotgun (WGS) entry which is preliminary data.</text>
</comment>
<dbReference type="InterPro" id="IPR000683">
    <property type="entry name" value="Gfo/Idh/MocA-like_OxRdtase_N"/>
</dbReference>
<sequence length="324" mass="35033">MVGAGFIADWHRNAFITLPEVEFAGMCRNDSGASDPRATENQAALERKCREWNIPVYQNFDAMVNDPSLDALIIGSINPFHHAQILAGLKAGKHLLVEKPVVTDLAEVDQISDLAAASGKVVFPGHNFVYRGAVQKARAIIESGALGRLVSSSFISSHTISEAHATGWRARKSLSKGGALMDSGHHLVYQMIYLLGMPVALQAFCSRQILVNMEGEDTAQVSVKFADGSVGVILQSWASGMDQGISGIRILGEKGNLIITDALYHNGERIDGDVEYGDSFKGQARAFVDAVRLGRQPVSTLEDVKNTLRVIYAAYDGEGTVTRF</sequence>
<dbReference type="Proteomes" id="UP000076023">
    <property type="component" value="Unassembled WGS sequence"/>
</dbReference>
<accession>A0A146G6M5</accession>
<keyword evidence="4" id="KW-1185">Reference proteome</keyword>